<evidence type="ECO:0000256" key="2">
    <source>
        <dbReference type="ARBA" id="ARBA00008816"/>
    </source>
</evidence>
<keyword evidence="3 6" id="KW-0812">Transmembrane</keyword>
<evidence type="ECO:0000259" key="7">
    <source>
        <dbReference type="SMART" id="SM00014"/>
    </source>
</evidence>
<accession>A0AAN5CC09</accession>
<dbReference type="AlphaFoldDB" id="A0AAN5CC09"/>
<dbReference type="EMBL" id="BTRK01000002">
    <property type="protein sequence ID" value="GMR36709.1"/>
    <property type="molecule type" value="Genomic_DNA"/>
</dbReference>
<comment type="caution">
    <text evidence="8">The sequence shown here is derived from an EMBL/GenBank/DDBJ whole genome shotgun (WGS) entry which is preliminary data.</text>
</comment>
<dbReference type="SUPFAM" id="SSF48317">
    <property type="entry name" value="Acid phosphatase/Vanadium-dependent haloperoxidase"/>
    <property type="match status" value="1"/>
</dbReference>
<dbReference type="SMART" id="SM00014">
    <property type="entry name" value="acidPPc"/>
    <property type="match status" value="1"/>
</dbReference>
<evidence type="ECO:0000256" key="4">
    <source>
        <dbReference type="ARBA" id="ARBA00022989"/>
    </source>
</evidence>
<reference evidence="9" key="1">
    <citation type="submission" date="2022-10" db="EMBL/GenBank/DDBJ databases">
        <title>Genome assembly of Pristionchus species.</title>
        <authorList>
            <person name="Yoshida K."/>
            <person name="Sommer R.J."/>
        </authorList>
    </citation>
    <scope>NUCLEOTIDE SEQUENCE [LARGE SCALE GENOMIC DNA]</scope>
    <source>
        <strain evidence="9">RS5460</strain>
    </source>
</reference>
<keyword evidence="5 6" id="KW-0472">Membrane</keyword>
<dbReference type="Proteomes" id="UP001328107">
    <property type="component" value="Unassembled WGS sequence"/>
</dbReference>
<evidence type="ECO:0000256" key="5">
    <source>
        <dbReference type="ARBA" id="ARBA00023136"/>
    </source>
</evidence>
<dbReference type="InterPro" id="IPR043216">
    <property type="entry name" value="PAP-like"/>
</dbReference>
<evidence type="ECO:0000256" key="6">
    <source>
        <dbReference type="SAM" id="Phobius"/>
    </source>
</evidence>
<dbReference type="PANTHER" id="PTHR10165:SF201">
    <property type="entry name" value="PHOSPHATIDIC ACID PHOSPHATASE TYPE 2_HALOPEROXIDASE DOMAIN-CONTAINING PROTEIN"/>
    <property type="match status" value="1"/>
</dbReference>
<feature type="transmembrane region" description="Helical" evidence="6">
    <location>
        <begin position="115"/>
        <end position="139"/>
    </location>
</feature>
<feature type="domain" description="Phosphatidic acid phosphatase type 2/haloperoxidase" evidence="7">
    <location>
        <begin position="168"/>
        <end position="313"/>
    </location>
</feature>
<comment type="similarity">
    <text evidence="2">Belongs to the PA-phosphatase related phosphoesterase family.</text>
</comment>
<feature type="transmembrane region" description="Helical" evidence="6">
    <location>
        <begin position="298"/>
        <end position="317"/>
    </location>
</feature>
<dbReference type="GO" id="GO:0007165">
    <property type="term" value="P:signal transduction"/>
    <property type="evidence" value="ECO:0007669"/>
    <property type="project" value="TreeGrafter"/>
</dbReference>
<dbReference type="CDD" id="cd03384">
    <property type="entry name" value="PAP2_wunen"/>
    <property type="match status" value="1"/>
</dbReference>
<evidence type="ECO:0000256" key="1">
    <source>
        <dbReference type="ARBA" id="ARBA00004141"/>
    </source>
</evidence>
<dbReference type="InterPro" id="IPR000326">
    <property type="entry name" value="PAP2/HPO"/>
</dbReference>
<dbReference type="GO" id="GO:0006644">
    <property type="term" value="P:phospholipid metabolic process"/>
    <property type="evidence" value="ECO:0007669"/>
    <property type="project" value="InterPro"/>
</dbReference>
<keyword evidence="4 6" id="KW-1133">Transmembrane helix</keyword>
<evidence type="ECO:0000313" key="9">
    <source>
        <dbReference type="Proteomes" id="UP001328107"/>
    </source>
</evidence>
<dbReference type="GO" id="GO:0008195">
    <property type="term" value="F:phosphatidate phosphatase activity"/>
    <property type="evidence" value="ECO:0007669"/>
    <property type="project" value="TreeGrafter"/>
</dbReference>
<keyword evidence="9" id="KW-1185">Reference proteome</keyword>
<dbReference type="GO" id="GO:0005886">
    <property type="term" value="C:plasma membrane"/>
    <property type="evidence" value="ECO:0007669"/>
    <property type="project" value="TreeGrafter"/>
</dbReference>
<dbReference type="FunFam" id="1.20.144.10:FF:000031">
    <property type="entry name" value="PhosphoLipid PhosPhatase homolog"/>
    <property type="match status" value="1"/>
</dbReference>
<dbReference type="Pfam" id="PF01569">
    <property type="entry name" value="PAP2"/>
    <property type="match status" value="1"/>
</dbReference>
<feature type="non-terminal residue" evidence="8">
    <location>
        <position position="1"/>
    </location>
</feature>
<gene>
    <name evidence="8" type="ORF">PMAYCL1PPCAC_06904</name>
</gene>
<sequence>SIRRPFQRGLELGKPDDGTIYRRIRRLFFCCCRAVRRSKEMDRPSSSSDRVVVPHPSSTMQISISRLICDFIVLCCCALPLLIFQLWVKPYKRGFYCDDESIRYPFRDSTVSRHMLIVVGLIIPTALILMTEIFRTLAWERKCAGQFKQYRLRERGVHRLVVRLYVFIGYFLVGVCFNQVMVDIAKYTIGRHRPHFMDVCRPSIGYDKCTDPDKYITEFECTGTKPKLVHESMLSFYSGHAAFSFYAAWFTSLYLQARLYRPLYSRLVLPVIQVALFGGATFVAYSRVSDYKHHWSDVLVGIIMGSALGIFVAIVVAEVFKRREIPTCDEVQREFGLIRLEPREGQTTNGCHNCGAPQVATHSITVTNEYDGPTNGAQQRLSSASLAESFYTTRGDWDIDTLGVPSRTGSYRGVQYAPSLARSEGTQSLNTYSSLEYLSVASTPLISSKPTEV</sequence>
<comment type="subcellular location">
    <subcellularLocation>
        <location evidence="1">Membrane</location>
        <topology evidence="1">Multi-pass membrane protein</topology>
    </subcellularLocation>
</comment>
<feature type="transmembrane region" description="Helical" evidence="6">
    <location>
        <begin position="234"/>
        <end position="255"/>
    </location>
</feature>
<evidence type="ECO:0000313" key="8">
    <source>
        <dbReference type="EMBL" id="GMR36709.1"/>
    </source>
</evidence>
<proteinExistence type="inferred from homology"/>
<feature type="transmembrane region" description="Helical" evidence="6">
    <location>
        <begin position="67"/>
        <end position="88"/>
    </location>
</feature>
<organism evidence="8 9">
    <name type="scientific">Pristionchus mayeri</name>
    <dbReference type="NCBI Taxonomy" id="1317129"/>
    <lineage>
        <taxon>Eukaryota</taxon>
        <taxon>Metazoa</taxon>
        <taxon>Ecdysozoa</taxon>
        <taxon>Nematoda</taxon>
        <taxon>Chromadorea</taxon>
        <taxon>Rhabditida</taxon>
        <taxon>Rhabditina</taxon>
        <taxon>Diplogasteromorpha</taxon>
        <taxon>Diplogasteroidea</taxon>
        <taxon>Neodiplogasteridae</taxon>
        <taxon>Pristionchus</taxon>
    </lineage>
</organism>
<evidence type="ECO:0000256" key="3">
    <source>
        <dbReference type="ARBA" id="ARBA00022692"/>
    </source>
</evidence>
<dbReference type="Gene3D" id="1.20.144.10">
    <property type="entry name" value="Phosphatidic acid phosphatase type 2/haloperoxidase"/>
    <property type="match status" value="1"/>
</dbReference>
<protein>
    <recommendedName>
        <fullName evidence="7">Phosphatidic acid phosphatase type 2/haloperoxidase domain-containing protein</fullName>
    </recommendedName>
</protein>
<name>A0AAN5CC09_9BILA</name>
<dbReference type="InterPro" id="IPR036938">
    <property type="entry name" value="PAP2/HPO_sf"/>
</dbReference>
<dbReference type="PANTHER" id="PTHR10165">
    <property type="entry name" value="LIPID PHOSPHATE PHOSPHATASE"/>
    <property type="match status" value="1"/>
</dbReference>
<dbReference type="GO" id="GO:0046839">
    <property type="term" value="P:phospholipid dephosphorylation"/>
    <property type="evidence" value="ECO:0007669"/>
    <property type="project" value="TreeGrafter"/>
</dbReference>
<feature type="transmembrane region" description="Helical" evidence="6">
    <location>
        <begin position="267"/>
        <end position="286"/>
    </location>
</feature>
<feature type="transmembrane region" description="Helical" evidence="6">
    <location>
        <begin position="160"/>
        <end position="181"/>
    </location>
</feature>